<dbReference type="InterPro" id="IPR017927">
    <property type="entry name" value="FAD-bd_FR_type"/>
</dbReference>
<gene>
    <name evidence="10" type="ORF">E9229_000910</name>
</gene>
<dbReference type="RefSeq" id="WP_183510052.1">
    <property type="nucleotide sequence ID" value="NZ_BAABGK010000036.1"/>
</dbReference>
<evidence type="ECO:0000313" key="11">
    <source>
        <dbReference type="Proteomes" id="UP000523000"/>
    </source>
</evidence>
<evidence type="ECO:0000256" key="2">
    <source>
        <dbReference type="ARBA" id="ARBA00022630"/>
    </source>
</evidence>
<keyword evidence="10" id="KW-0489">Methyltransferase</keyword>
<dbReference type="CDD" id="cd00207">
    <property type="entry name" value="fer2"/>
    <property type="match status" value="1"/>
</dbReference>
<dbReference type="PROSITE" id="PS51384">
    <property type="entry name" value="FAD_FR"/>
    <property type="match status" value="1"/>
</dbReference>
<evidence type="ECO:0000313" key="10">
    <source>
        <dbReference type="EMBL" id="MBB2994719.1"/>
    </source>
</evidence>
<evidence type="ECO:0000256" key="3">
    <source>
        <dbReference type="ARBA" id="ARBA00022714"/>
    </source>
</evidence>
<sequence>MKKVRVKVAAVSDETSSIKTFRLERADGSVFAPAPAGAHIDIVGPTEVTRQYSLCNAPDEGSYLVAVKLEPESRGGSAALHGEVAVGTELEVSEPRNLLNVATDADRHVLVAAGIGITPMISIAYDLHRSNTDFELHYFARSHAEAAFTELLEQRCGFTESVRFHFGIPRGEQGAIMTALAQDAGAGVHVYTCGPVGFMEKVHDAFAPVIGEAQFHIEHFEAEAIDASHDTAFEVELDTGEVFEIPADRSIVDVLQENGIEVDTSCKEGICGTCVMGVLEGVPEHRDNCLSTSEKAANDQMATCVSRTCGKRLLLELF</sequence>
<feature type="domain" description="2Fe-2S ferredoxin-type" evidence="8">
    <location>
        <begin position="233"/>
        <end position="318"/>
    </location>
</feature>
<dbReference type="PANTHER" id="PTHR47354:SF1">
    <property type="entry name" value="CARNITINE MONOOXYGENASE REDUCTASE SUBUNIT"/>
    <property type="match status" value="1"/>
</dbReference>
<reference evidence="10 11" key="1">
    <citation type="submission" date="2020-08" db="EMBL/GenBank/DDBJ databases">
        <title>Sequencing the genomes of 1000 actinobacteria strains.</title>
        <authorList>
            <person name="Klenk H.-P."/>
        </authorList>
    </citation>
    <scope>NUCLEOTIDE SEQUENCE [LARGE SCALE GENOMIC DNA]</scope>
    <source>
        <strain evidence="10 11">DSM 22826</strain>
    </source>
</reference>
<dbReference type="EMBL" id="JACHVS010000001">
    <property type="protein sequence ID" value="MBB2994719.1"/>
    <property type="molecule type" value="Genomic_DNA"/>
</dbReference>
<dbReference type="InterPro" id="IPR001041">
    <property type="entry name" value="2Fe-2S_ferredoxin-type"/>
</dbReference>
<dbReference type="Gene3D" id="3.40.50.80">
    <property type="entry name" value="Nucleotide-binding domain of ferredoxin-NADP reductase (FNR) module"/>
    <property type="match status" value="1"/>
</dbReference>
<dbReference type="GO" id="GO:0018489">
    <property type="term" value="F:vanillate monooxygenase activity"/>
    <property type="evidence" value="ECO:0007669"/>
    <property type="project" value="UniProtKB-EC"/>
</dbReference>
<dbReference type="InterPro" id="IPR039261">
    <property type="entry name" value="FNR_nucleotide-bd"/>
</dbReference>
<evidence type="ECO:0000256" key="6">
    <source>
        <dbReference type="ARBA" id="ARBA00023004"/>
    </source>
</evidence>
<dbReference type="Proteomes" id="UP000523000">
    <property type="component" value="Unassembled WGS sequence"/>
</dbReference>
<proteinExistence type="predicted"/>
<dbReference type="InterPro" id="IPR050415">
    <property type="entry name" value="MRET"/>
</dbReference>
<dbReference type="InterPro" id="IPR036010">
    <property type="entry name" value="2Fe-2S_ferredoxin-like_sf"/>
</dbReference>
<dbReference type="Pfam" id="PF00111">
    <property type="entry name" value="Fer2"/>
    <property type="match status" value="1"/>
</dbReference>
<keyword evidence="7" id="KW-0411">Iron-sulfur</keyword>
<dbReference type="GO" id="GO:0032259">
    <property type="term" value="P:methylation"/>
    <property type="evidence" value="ECO:0007669"/>
    <property type="project" value="UniProtKB-KW"/>
</dbReference>
<dbReference type="GO" id="GO:0051537">
    <property type="term" value="F:2 iron, 2 sulfur cluster binding"/>
    <property type="evidence" value="ECO:0007669"/>
    <property type="project" value="UniProtKB-KW"/>
</dbReference>
<dbReference type="SUPFAM" id="SSF54292">
    <property type="entry name" value="2Fe-2S ferredoxin-like"/>
    <property type="match status" value="1"/>
</dbReference>
<dbReference type="SUPFAM" id="SSF63380">
    <property type="entry name" value="Riboflavin synthase domain-like"/>
    <property type="match status" value="1"/>
</dbReference>
<protein>
    <submittedName>
        <fullName evidence="10">Vanillate O-demethylase ferredoxin subunit</fullName>
        <ecNumber evidence="10">1.14.13.82</ecNumber>
    </submittedName>
</protein>
<evidence type="ECO:0000256" key="1">
    <source>
        <dbReference type="ARBA" id="ARBA00001974"/>
    </source>
</evidence>
<dbReference type="AlphaFoldDB" id="A0A839QEZ6"/>
<dbReference type="PROSITE" id="PS51085">
    <property type="entry name" value="2FE2S_FER_2"/>
    <property type="match status" value="1"/>
</dbReference>
<dbReference type="GO" id="GO:0046872">
    <property type="term" value="F:metal ion binding"/>
    <property type="evidence" value="ECO:0007669"/>
    <property type="project" value="UniProtKB-KW"/>
</dbReference>
<dbReference type="PROSITE" id="PS00197">
    <property type="entry name" value="2FE2S_FER_1"/>
    <property type="match status" value="1"/>
</dbReference>
<dbReference type="InterPro" id="IPR006058">
    <property type="entry name" value="2Fe2S_fd_BS"/>
</dbReference>
<evidence type="ECO:0000256" key="7">
    <source>
        <dbReference type="ARBA" id="ARBA00023014"/>
    </source>
</evidence>
<dbReference type="InterPro" id="IPR012675">
    <property type="entry name" value="Beta-grasp_dom_sf"/>
</dbReference>
<evidence type="ECO:0000256" key="4">
    <source>
        <dbReference type="ARBA" id="ARBA00022723"/>
    </source>
</evidence>
<dbReference type="InterPro" id="IPR017938">
    <property type="entry name" value="Riboflavin_synthase-like_b-brl"/>
</dbReference>
<keyword evidence="2" id="KW-0285">Flavoprotein</keyword>
<comment type="caution">
    <text evidence="10">The sequence shown here is derived from an EMBL/GenBank/DDBJ whole genome shotgun (WGS) entry which is preliminary data.</text>
</comment>
<keyword evidence="3" id="KW-0001">2Fe-2S</keyword>
<dbReference type="PANTHER" id="PTHR47354">
    <property type="entry name" value="NADH OXIDOREDUCTASE HCR"/>
    <property type="match status" value="1"/>
</dbReference>
<accession>A0A839QEZ6</accession>
<keyword evidence="10" id="KW-0808">Transferase</keyword>
<dbReference type="CDD" id="cd06185">
    <property type="entry name" value="PDR_like"/>
    <property type="match status" value="1"/>
</dbReference>
<evidence type="ECO:0000259" key="9">
    <source>
        <dbReference type="PROSITE" id="PS51384"/>
    </source>
</evidence>
<dbReference type="PRINTS" id="PR00409">
    <property type="entry name" value="PHDIOXRDTASE"/>
</dbReference>
<dbReference type="SUPFAM" id="SSF52343">
    <property type="entry name" value="Ferredoxin reductase-like, C-terminal NADP-linked domain"/>
    <property type="match status" value="1"/>
</dbReference>
<evidence type="ECO:0000259" key="8">
    <source>
        <dbReference type="PROSITE" id="PS51085"/>
    </source>
</evidence>
<dbReference type="EC" id="1.14.13.82" evidence="10"/>
<organism evidence="10 11">
    <name type="scientific">Paeniglutamicibacter cryotolerans</name>
    <dbReference type="NCBI Taxonomy" id="670079"/>
    <lineage>
        <taxon>Bacteria</taxon>
        <taxon>Bacillati</taxon>
        <taxon>Actinomycetota</taxon>
        <taxon>Actinomycetes</taxon>
        <taxon>Micrococcales</taxon>
        <taxon>Micrococcaceae</taxon>
        <taxon>Paeniglutamicibacter</taxon>
    </lineage>
</organism>
<keyword evidence="5 10" id="KW-0560">Oxidoreductase</keyword>
<evidence type="ECO:0000256" key="5">
    <source>
        <dbReference type="ARBA" id="ARBA00023002"/>
    </source>
</evidence>
<keyword evidence="4" id="KW-0479">Metal-binding</keyword>
<feature type="domain" description="FAD-binding FR-type" evidence="9">
    <location>
        <begin position="1"/>
        <end position="102"/>
    </location>
</feature>
<keyword evidence="6" id="KW-0408">Iron</keyword>
<name>A0A839QEZ6_9MICC</name>
<comment type="cofactor">
    <cofactor evidence="1">
        <name>FAD</name>
        <dbReference type="ChEBI" id="CHEBI:57692"/>
    </cofactor>
</comment>
<dbReference type="Gene3D" id="2.40.30.10">
    <property type="entry name" value="Translation factors"/>
    <property type="match status" value="1"/>
</dbReference>
<dbReference type="Gene3D" id="3.10.20.30">
    <property type="match status" value="1"/>
</dbReference>
<dbReference type="GO" id="GO:0008168">
    <property type="term" value="F:methyltransferase activity"/>
    <property type="evidence" value="ECO:0007669"/>
    <property type="project" value="UniProtKB-KW"/>
</dbReference>
<keyword evidence="11" id="KW-1185">Reference proteome</keyword>